<dbReference type="EMBL" id="JAGSOG010000173">
    <property type="protein sequence ID" value="MBR7836964.1"/>
    <property type="molecule type" value="Genomic_DNA"/>
</dbReference>
<organism evidence="1 2">
    <name type="scientific">Actinospica durhamensis</name>
    <dbReference type="NCBI Taxonomy" id="1508375"/>
    <lineage>
        <taxon>Bacteria</taxon>
        <taxon>Bacillati</taxon>
        <taxon>Actinomycetota</taxon>
        <taxon>Actinomycetes</taxon>
        <taxon>Catenulisporales</taxon>
        <taxon>Actinospicaceae</taxon>
        <taxon>Actinospica</taxon>
    </lineage>
</organism>
<reference evidence="1" key="1">
    <citation type="submission" date="2021-04" db="EMBL/GenBank/DDBJ databases">
        <title>Genome based classification of Actinospica acidithermotolerans sp. nov., an actinobacterium isolated from an Indonesian hot spring.</title>
        <authorList>
            <person name="Kusuma A.B."/>
            <person name="Putra K.E."/>
            <person name="Nafisah S."/>
            <person name="Loh J."/>
            <person name="Nouioui I."/>
            <person name="Goodfellow M."/>
        </authorList>
    </citation>
    <scope>NUCLEOTIDE SEQUENCE</scope>
    <source>
        <strain evidence="1">CSCA 57</strain>
    </source>
</reference>
<dbReference type="SUPFAM" id="SSF47413">
    <property type="entry name" value="lambda repressor-like DNA-binding domains"/>
    <property type="match status" value="1"/>
</dbReference>
<evidence type="ECO:0000313" key="1">
    <source>
        <dbReference type="EMBL" id="MBR7836964.1"/>
    </source>
</evidence>
<protein>
    <submittedName>
        <fullName evidence="1">Helix-turn-helix transcriptional regulator</fullName>
    </submittedName>
</protein>
<comment type="caution">
    <text evidence="1">The sequence shown here is derived from an EMBL/GenBank/DDBJ whole genome shotgun (WGS) entry which is preliminary data.</text>
</comment>
<sequence length="132" mass="14723">MHSEYAPHQLVGSRLRAVRLSFGLSQEAFADTVKAVGLDIGEPNFCSKRLVQKWEAGVHGMPAARYRHAIEKLTGEPFSYLCAPTAPKDRTDAARRVSRAIATMTVLEAELFDLHAFLNREPEPEAEYGPRQ</sequence>
<dbReference type="GO" id="GO:0003677">
    <property type="term" value="F:DNA binding"/>
    <property type="evidence" value="ECO:0007669"/>
    <property type="project" value="InterPro"/>
</dbReference>
<keyword evidence="2" id="KW-1185">Reference proteome</keyword>
<gene>
    <name evidence="1" type="ORF">KDL01_27050</name>
</gene>
<proteinExistence type="predicted"/>
<accession>A0A941EXS7</accession>
<dbReference type="Gene3D" id="1.10.260.40">
    <property type="entry name" value="lambda repressor-like DNA-binding domains"/>
    <property type="match status" value="1"/>
</dbReference>
<dbReference type="RefSeq" id="WP_212531436.1">
    <property type="nucleotide sequence ID" value="NZ_JAGSOG010000173.1"/>
</dbReference>
<dbReference type="InterPro" id="IPR010982">
    <property type="entry name" value="Lambda_DNA-bd_dom_sf"/>
</dbReference>
<dbReference type="InterPro" id="IPR001387">
    <property type="entry name" value="Cro/C1-type_HTH"/>
</dbReference>
<evidence type="ECO:0000313" key="2">
    <source>
        <dbReference type="Proteomes" id="UP000675781"/>
    </source>
</evidence>
<dbReference type="AlphaFoldDB" id="A0A941EXS7"/>
<dbReference type="CDD" id="cd00093">
    <property type="entry name" value="HTH_XRE"/>
    <property type="match status" value="1"/>
</dbReference>
<dbReference type="Proteomes" id="UP000675781">
    <property type="component" value="Unassembled WGS sequence"/>
</dbReference>
<name>A0A941EXS7_9ACTN</name>